<keyword evidence="4" id="KW-0460">Magnesium</keyword>
<dbReference type="PANTHER" id="PTHR31609">
    <property type="entry name" value="YDJC DEACETYLASE FAMILY MEMBER"/>
    <property type="match status" value="1"/>
</dbReference>
<reference evidence="6 7" key="1">
    <citation type="submission" date="2019-07" db="EMBL/GenBank/DDBJ databases">
        <title>Draft genome sequences of 15 bacterial species constituting the stable defined intestinal microbiota of the GM15 gnotobiotic mouse model.</title>
        <authorList>
            <person name="Elie C."/>
            <person name="Mathieu A."/>
            <person name="Saliou A."/>
            <person name="Darnaud M."/>
            <person name="Leulier F."/>
            <person name="Tamellini A."/>
        </authorList>
    </citation>
    <scope>NUCLEOTIDE SEQUENCE [LARGE SCALE GENOMIC DNA]</scope>
    <source>
        <strain evidence="7">ASF 502</strain>
    </source>
</reference>
<dbReference type="Proteomes" id="UP000474104">
    <property type="component" value="Unassembled WGS sequence"/>
</dbReference>
<dbReference type="GO" id="GO:0019213">
    <property type="term" value="F:deacetylase activity"/>
    <property type="evidence" value="ECO:0007669"/>
    <property type="project" value="TreeGrafter"/>
</dbReference>
<accession>A0A9X5H829</accession>
<dbReference type="InterPro" id="IPR006879">
    <property type="entry name" value="YdjC-like"/>
</dbReference>
<dbReference type="Gene3D" id="3.20.20.370">
    <property type="entry name" value="Glycoside hydrolase/deacetylase"/>
    <property type="match status" value="1"/>
</dbReference>
<keyword evidence="3" id="KW-0378">Hydrolase</keyword>
<keyword evidence="2" id="KW-0479">Metal-binding</keyword>
<evidence type="ECO:0000313" key="7">
    <source>
        <dbReference type="Proteomes" id="UP000474104"/>
    </source>
</evidence>
<evidence type="ECO:0000256" key="2">
    <source>
        <dbReference type="ARBA" id="ARBA00022723"/>
    </source>
</evidence>
<evidence type="ECO:0000256" key="4">
    <source>
        <dbReference type="ARBA" id="ARBA00022842"/>
    </source>
</evidence>
<sequence length="254" mass="28886">MKQILIRADDLGFSDGVNQGIRKTLQNGLVKSVGLMTNMDEAENGIRMIQQYDVCIGQHTNICVGKPLVNPKLIPSLCQENGEFKSSKDYRTAKMEGREIVDLDEVILEIEAQYQQFKVLTGMEPAYFEGHAVSSDNFFKGLEIVAHRHNLPYLEMKIGEPVVFRHTVLNSHMPSDFKAYEENPFTVIADAVQAAKDGECEMLVFHPGCLDSYLLNHSSMTTIREKECEMLCSREAKEWLDQQDIRQITYKDLC</sequence>
<organism evidence="6 7">
    <name type="scientific">Schaedlerella arabinosiphila</name>
    <dbReference type="NCBI Taxonomy" id="2044587"/>
    <lineage>
        <taxon>Bacteria</taxon>
        <taxon>Bacillati</taxon>
        <taxon>Bacillota</taxon>
        <taxon>Clostridia</taxon>
        <taxon>Lachnospirales</taxon>
        <taxon>Lachnospiraceae</taxon>
        <taxon>Schaedlerella</taxon>
    </lineage>
</organism>
<protein>
    <submittedName>
        <fullName evidence="6">ChbG/HpnK family deacetylase</fullName>
    </submittedName>
</protein>
<dbReference type="CDD" id="cd10805">
    <property type="entry name" value="YdjC_like_1"/>
    <property type="match status" value="1"/>
</dbReference>
<proteinExistence type="predicted"/>
<dbReference type="RefSeq" id="WP_004078876.1">
    <property type="nucleotide sequence ID" value="NZ_VIRB01000114.1"/>
</dbReference>
<dbReference type="GO" id="GO:0005975">
    <property type="term" value="P:carbohydrate metabolic process"/>
    <property type="evidence" value="ECO:0007669"/>
    <property type="project" value="InterPro"/>
</dbReference>
<evidence type="ECO:0000256" key="5">
    <source>
        <dbReference type="ARBA" id="ARBA00023277"/>
    </source>
</evidence>
<dbReference type="SUPFAM" id="SSF88713">
    <property type="entry name" value="Glycoside hydrolase/deacetylase"/>
    <property type="match status" value="1"/>
</dbReference>
<dbReference type="AlphaFoldDB" id="A0A9X5H829"/>
<comment type="cofactor">
    <cofactor evidence="1">
        <name>Mg(2+)</name>
        <dbReference type="ChEBI" id="CHEBI:18420"/>
    </cofactor>
</comment>
<name>A0A9X5H829_9FIRM</name>
<evidence type="ECO:0000313" key="6">
    <source>
        <dbReference type="EMBL" id="NDO70630.1"/>
    </source>
</evidence>
<comment type="caution">
    <text evidence="6">The sequence shown here is derived from an EMBL/GenBank/DDBJ whole genome shotgun (WGS) entry which is preliminary data.</text>
</comment>
<dbReference type="GO" id="GO:0016787">
    <property type="term" value="F:hydrolase activity"/>
    <property type="evidence" value="ECO:0007669"/>
    <property type="project" value="UniProtKB-KW"/>
</dbReference>
<dbReference type="EMBL" id="VIRB01000114">
    <property type="protein sequence ID" value="NDO70630.1"/>
    <property type="molecule type" value="Genomic_DNA"/>
</dbReference>
<keyword evidence="5" id="KW-0119">Carbohydrate metabolism</keyword>
<evidence type="ECO:0000256" key="3">
    <source>
        <dbReference type="ARBA" id="ARBA00022801"/>
    </source>
</evidence>
<evidence type="ECO:0000256" key="1">
    <source>
        <dbReference type="ARBA" id="ARBA00001946"/>
    </source>
</evidence>
<dbReference type="Pfam" id="PF04794">
    <property type="entry name" value="YdjC"/>
    <property type="match status" value="1"/>
</dbReference>
<dbReference type="GO" id="GO:0046872">
    <property type="term" value="F:metal ion binding"/>
    <property type="evidence" value="ECO:0007669"/>
    <property type="project" value="UniProtKB-KW"/>
</dbReference>
<dbReference type="PANTHER" id="PTHR31609:SF1">
    <property type="entry name" value="CARBOHYDRATE DEACETYLASE"/>
    <property type="match status" value="1"/>
</dbReference>
<gene>
    <name evidence="6" type="ORF">FMM80_19050</name>
</gene>
<dbReference type="OrthoDB" id="9774177at2"/>
<dbReference type="InterPro" id="IPR011330">
    <property type="entry name" value="Glyco_hydro/deAcase_b/a-brl"/>
</dbReference>